<sequence length="47" mass="6003">MPNYRETYTYLFKMETFINFMLYYYTYCSTFINYCYLYHINVCSITR</sequence>
<keyword evidence="3" id="KW-1185">Reference proteome</keyword>
<dbReference type="Proteomes" id="UP000279833">
    <property type="component" value="Unassembled WGS sequence"/>
</dbReference>
<reference evidence="4" key="1">
    <citation type="submission" date="2016-06" db="UniProtKB">
        <authorList>
            <consortium name="WormBaseParasite"/>
        </authorList>
    </citation>
    <scope>IDENTIFICATION</scope>
</reference>
<reference evidence="2 3" key="2">
    <citation type="submission" date="2018-11" db="EMBL/GenBank/DDBJ databases">
        <authorList>
            <consortium name="Pathogen Informatics"/>
        </authorList>
    </citation>
    <scope>NUCLEOTIDE SEQUENCE [LARGE SCALE GENOMIC DNA]</scope>
    <source>
        <strain evidence="2">Dakar</strain>
        <strain evidence="3">Dakar, Senegal</strain>
    </source>
</reference>
<evidence type="ECO:0000313" key="4">
    <source>
        <dbReference type="WBParaSite" id="SCUD_0002306501-mRNA-1"/>
    </source>
</evidence>
<name>A0A183L6U3_9TREM</name>
<accession>A0A183L6U3</accession>
<keyword evidence="1" id="KW-0812">Transmembrane</keyword>
<proteinExistence type="predicted"/>
<protein>
    <submittedName>
        <fullName evidence="2 4">Uncharacterized protein</fullName>
    </submittedName>
</protein>
<dbReference type="AlphaFoldDB" id="A0A183L6U3"/>
<keyword evidence="1" id="KW-0472">Membrane</keyword>
<dbReference type="EMBL" id="UZAK01051852">
    <property type="protein sequence ID" value="VDP81221.1"/>
    <property type="molecule type" value="Genomic_DNA"/>
</dbReference>
<feature type="transmembrane region" description="Helical" evidence="1">
    <location>
        <begin position="20"/>
        <end position="38"/>
    </location>
</feature>
<evidence type="ECO:0000256" key="1">
    <source>
        <dbReference type="SAM" id="Phobius"/>
    </source>
</evidence>
<gene>
    <name evidence="2" type="ORF">SCUD_LOCUS23062</name>
</gene>
<dbReference type="WBParaSite" id="SCUD_0002306501-mRNA-1">
    <property type="protein sequence ID" value="SCUD_0002306501-mRNA-1"/>
    <property type="gene ID" value="SCUD_0002306501"/>
</dbReference>
<evidence type="ECO:0000313" key="3">
    <source>
        <dbReference type="Proteomes" id="UP000279833"/>
    </source>
</evidence>
<keyword evidence="1" id="KW-1133">Transmembrane helix</keyword>
<organism evidence="4">
    <name type="scientific">Schistosoma curassoni</name>
    <dbReference type="NCBI Taxonomy" id="6186"/>
    <lineage>
        <taxon>Eukaryota</taxon>
        <taxon>Metazoa</taxon>
        <taxon>Spiralia</taxon>
        <taxon>Lophotrochozoa</taxon>
        <taxon>Platyhelminthes</taxon>
        <taxon>Trematoda</taxon>
        <taxon>Digenea</taxon>
        <taxon>Strigeidida</taxon>
        <taxon>Schistosomatoidea</taxon>
        <taxon>Schistosomatidae</taxon>
        <taxon>Schistosoma</taxon>
    </lineage>
</organism>
<evidence type="ECO:0000313" key="2">
    <source>
        <dbReference type="EMBL" id="VDP81221.1"/>
    </source>
</evidence>